<feature type="transmembrane region" description="Helical" evidence="1">
    <location>
        <begin position="183"/>
        <end position="202"/>
    </location>
</feature>
<gene>
    <name evidence="2" type="ORF">PPENT_87.1.T1770008</name>
</gene>
<evidence type="ECO:0000313" key="3">
    <source>
        <dbReference type="Proteomes" id="UP000689195"/>
    </source>
</evidence>
<keyword evidence="1" id="KW-1133">Transmembrane helix</keyword>
<reference evidence="2" key="1">
    <citation type="submission" date="2021-01" db="EMBL/GenBank/DDBJ databases">
        <authorList>
            <consortium name="Genoscope - CEA"/>
            <person name="William W."/>
        </authorList>
    </citation>
    <scope>NUCLEOTIDE SEQUENCE</scope>
</reference>
<protein>
    <submittedName>
        <fullName evidence="2">Uncharacterized protein</fullName>
    </submittedName>
</protein>
<sequence length="317" mass="36217">MSNNLSCQEKIQFLQQIKLVDTCIPQYEFSNLSGTQFICLRYPGYCSNSSTATDTTPRVQRKFSDNTEESDNATCASFLPGCISIGKDCFDFTIPSTLMKETQETCDKIFACTTESIDNFTTNQYYNSSTAPENDYCSIKICKLPEKENDGTFGFFQRDVPIMEIGDLLIQKLMKQLVQVVQVLLYFVNLLLLVVILSNCVLEQLHQLHAQLELVQIIWLQQKMKILSLSCHIVQLNLMEVVLINIQESYSQQNGTVFYFPNFNGSLLVSSVWTKVSCIKYDACQDRLCSDNNPLAIFKQQQIEHVQLYQQLVVIKN</sequence>
<keyword evidence="3" id="KW-1185">Reference proteome</keyword>
<keyword evidence="1" id="KW-0472">Membrane</keyword>
<accession>A0A8S1YLJ6</accession>
<proteinExistence type="predicted"/>
<dbReference type="EMBL" id="CAJJDO010000177">
    <property type="protein sequence ID" value="CAD8213337.1"/>
    <property type="molecule type" value="Genomic_DNA"/>
</dbReference>
<evidence type="ECO:0000256" key="1">
    <source>
        <dbReference type="SAM" id="Phobius"/>
    </source>
</evidence>
<name>A0A8S1YLJ6_9CILI</name>
<organism evidence="2 3">
    <name type="scientific">Paramecium pentaurelia</name>
    <dbReference type="NCBI Taxonomy" id="43138"/>
    <lineage>
        <taxon>Eukaryota</taxon>
        <taxon>Sar</taxon>
        <taxon>Alveolata</taxon>
        <taxon>Ciliophora</taxon>
        <taxon>Intramacronucleata</taxon>
        <taxon>Oligohymenophorea</taxon>
        <taxon>Peniculida</taxon>
        <taxon>Parameciidae</taxon>
        <taxon>Paramecium</taxon>
    </lineage>
</organism>
<keyword evidence="1" id="KW-0812">Transmembrane</keyword>
<dbReference type="Proteomes" id="UP000689195">
    <property type="component" value="Unassembled WGS sequence"/>
</dbReference>
<evidence type="ECO:0000313" key="2">
    <source>
        <dbReference type="EMBL" id="CAD8213337.1"/>
    </source>
</evidence>
<dbReference type="AlphaFoldDB" id="A0A8S1YLJ6"/>
<comment type="caution">
    <text evidence="2">The sequence shown here is derived from an EMBL/GenBank/DDBJ whole genome shotgun (WGS) entry which is preliminary data.</text>
</comment>